<dbReference type="InterPro" id="IPR050499">
    <property type="entry name" value="PEP-utilizing_PTS_enzyme"/>
</dbReference>
<evidence type="ECO:0000313" key="4">
    <source>
        <dbReference type="Proteomes" id="UP000242087"/>
    </source>
</evidence>
<dbReference type="EMBL" id="PYVF01000164">
    <property type="protein sequence ID" value="PTB87788.1"/>
    <property type="molecule type" value="Genomic_DNA"/>
</dbReference>
<dbReference type="Gene3D" id="3.20.20.60">
    <property type="entry name" value="Phosphoenolpyruvate-binding domains"/>
    <property type="match status" value="1"/>
</dbReference>
<feature type="domain" description="PEP-utilising enzyme C-terminal" evidence="2">
    <location>
        <begin position="1"/>
        <end position="83"/>
    </location>
</feature>
<comment type="caution">
    <text evidence="3">The sequence shown here is derived from an EMBL/GenBank/DDBJ whole genome shotgun (WGS) entry which is preliminary data.</text>
</comment>
<feature type="non-terminal residue" evidence="3">
    <location>
        <position position="1"/>
    </location>
</feature>
<gene>
    <name evidence="3" type="ORF">C9927_05035</name>
</gene>
<evidence type="ECO:0000313" key="3">
    <source>
        <dbReference type="EMBL" id="PTB87788.1"/>
    </source>
</evidence>
<evidence type="ECO:0000256" key="1">
    <source>
        <dbReference type="ARBA" id="ARBA00022723"/>
    </source>
</evidence>
<reference evidence="3 4" key="1">
    <citation type="submission" date="2018-03" db="EMBL/GenBank/DDBJ databases">
        <title>Cross-interface Injection: A General Nanoliter Liquid Handling Method Applied to Single Cells Genome Amplification Automated Nanoliter Liquid Handling Applied to Single Cell Multiple Displacement Amplification.</title>
        <authorList>
            <person name="Yun J."/>
            <person name="Xu P."/>
            <person name="Xu J."/>
            <person name="Dai X."/>
            <person name="Wang Y."/>
            <person name="Zheng X."/>
            <person name="Cao C."/>
            <person name="Yi Q."/>
            <person name="Zhu Y."/>
            <person name="Wang L."/>
            <person name="Dong Z."/>
            <person name="Huang Y."/>
            <person name="Huang L."/>
            <person name="Du W."/>
        </authorList>
    </citation>
    <scope>NUCLEOTIDE SEQUENCE [LARGE SCALE GENOMIC DNA]</scope>
    <source>
        <strain evidence="3 4">A12-4</strain>
    </source>
</reference>
<dbReference type="PANTHER" id="PTHR46244">
    <property type="entry name" value="PHOSPHOENOLPYRUVATE-PROTEIN PHOSPHOTRANSFERASE"/>
    <property type="match status" value="1"/>
</dbReference>
<dbReference type="Pfam" id="PF02896">
    <property type="entry name" value="PEP-utilizers_C"/>
    <property type="match status" value="1"/>
</dbReference>
<dbReference type="GO" id="GO:0016772">
    <property type="term" value="F:transferase activity, transferring phosphorus-containing groups"/>
    <property type="evidence" value="ECO:0007669"/>
    <property type="project" value="InterPro"/>
</dbReference>
<dbReference type="InterPro" id="IPR000121">
    <property type="entry name" value="PEP_util_C"/>
</dbReference>
<dbReference type="AlphaFoldDB" id="A0A2T4D242"/>
<keyword evidence="1" id="KW-0479">Metal-binding</keyword>
<dbReference type="InterPro" id="IPR040442">
    <property type="entry name" value="Pyrv_kinase-like_dom_sf"/>
</dbReference>
<name>A0A2T4D242_9GAMM</name>
<evidence type="ECO:0000259" key="2">
    <source>
        <dbReference type="Pfam" id="PF02896"/>
    </source>
</evidence>
<protein>
    <recommendedName>
        <fullName evidence="2">PEP-utilising enzyme C-terminal domain-containing protein</fullName>
    </recommendedName>
</protein>
<dbReference type="Proteomes" id="UP000242087">
    <property type="component" value="Unassembled WGS sequence"/>
</dbReference>
<accession>A0A2T4D242</accession>
<dbReference type="PRINTS" id="PR01736">
    <property type="entry name" value="PHPHTRNFRASE"/>
</dbReference>
<sequence>YMLAVDRNNQRVAGLYDAYHPAVLHALQQIAERCRELNKPVSVCGELAGEPGGALLLAAMGYRTLSMNSYNIDRIRWIIRHVESQQLERILAAALASRTAQQVRQLINMELEKLGLGGFVRAGA</sequence>
<dbReference type="PANTHER" id="PTHR46244:SF1">
    <property type="entry name" value="PHOSPHOENOLPYRUVATE-DEPENDENT PHOSPHOTRANSFERASE SYSTEM"/>
    <property type="match status" value="1"/>
</dbReference>
<dbReference type="GO" id="GO:0046872">
    <property type="term" value="F:metal ion binding"/>
    <property type="evidence" value="ECO:0007669"/>
    <property type="project" value="UniProtKB-KW"/>
</dbReference>
<proteinExistence type="predicted"/>
<dbReference type="InterPro" id="IPR015813">
    <property type="entry name" value="Pyrv/PenolPyrv_kinase-like_dom"/>
</dbReference>
<organism evidence="3 4">
    <name type="scientific">Pseudidiomarina aestuarii</name>
    <dbReference type="NCBI Taxonomy" id="624146"/>
    <lineage>
        <taxon>Bacteria</taxon>
        <taxon>Pseudomonadati</taxon>
        <taxon>Pseudomonadota</taxon>
        <taxon>Gammaproteobacteria</taxon>
        <taxon>Alteromonadales</taxon>
        <taxon>Idiomarinaceae</taxon>
        <taxon>Pseudidiomarina</taxon>
    </lineage>
</organism>
<dbReference type="SUPFAM" id="SSF51621">
    <property type="entry name" value="Phosphoenolpyruvate/pyruvate domain"/>
    <property type="match status" value="1"/>
</dbReference>